<evidence type="ECO:0000259" key="9">
    <source>
        <dbReference type="PROSITE" id="PS51471"/>
    </source>
</evidence>
<dbReference type="RefSeq" id="WP_048323646.1">
    <property type="nucleotide sequence ID" value="NZ_CAQN01000212.1"/>
</dbReference>
<reference evidence="10 11" key="2">
    <citation type="submission" date="2013-09" db="EMBL/GenBank/DDBJ databases">
        <title>Whole genome comparison of six Crocosphaera watsonii strains with differing phenotypes.</title>
        <authorList>
            <person name="Bench S.R."/>
            <person name="Heller P."/>
            <person name="Frank I."/>
            <person name="Arciniega M."/>
            <person name="Shilova I.N."/>
            <person name="Zehr J.P."/>
        </authorList>
    </citation>
    <scope>NUCLEOTIDE SEQUENCE [LARGE SCALE GENOMIC DNA]</scope>
    <source>
        <strain evidence="10 11">WH 0402</strain>
    </source>
</reference>
<dbReference type="GO" id="GO:0016705">
    <property type="term" value="F:oxidoreductase activity, acting on paired donors, with incorporation or reduction of molecular oxygen"/>
    <property type="evidence" value="ECO:0007669"/>
    <property type="project" value="UniProtKB-ARBA"/>
</dbReference>
<dbReference type="InterPro" id="IPR005123">
    <property type="entry name" value="Oxoglu/Fe-dep_dioxygenase_dom"/>
</dbReference>
<evidence type="ECO:0000313" key="11">
    <source>
        <dbReference type="Proteomes" id="UP000018130"/>
    </source>
</evidence>
<dbReference type="SUPFAM" id="SSF51197">
    <property type="entry name" value="Clavaminate synthase-like"/>
    <property type="match status" value="1"/>
</dbReference>
<dbReference type="Gene3D" id="2.60.120.590">
    <property type="entry name" value="Alpha-ketoglutarate-dependent dioxygenase AlkB-like"/>
    <property type="match status" value="1"/>
</dbReference>
<dbReference type="GO" id="GO:0046872">
    <property type="term" value="F:metal ion binding"/>
    <property type="evidence" value="ECO:0007669"/>
    <property type="project" value="UniProtKB-KW"/>
</dbReference>
<evidence type="ECO:0000256" key="7">
    <source>
        <dbReference type="ARBA" id="ARBA00023004"/>
    </source>
</evidence>
<keyword evidence="3" id="KW-0227">DNA damage</keyword>
<feature type="domain" description="Fe2OG dioxygenase" evidence="9">
    <location>
        <begin position="100"/>
        <end position="185"/>
    </location>
</feature>
<dbReference type="Pfam" id="PF13532">
    <property type="entry name" value="2OG-FeII_Oxy_2"/>
    <property type="match status" value="1"/>
</dbReference>
<dbReference type="InterPro" id="IPR037151">
    <property type="entry name" value="AlkB-like_sf"/>
</dbReference>
<dbReference type="AlphaFoldDB" id="T2JKF6"/>
<keyword evidence="8" id="KW-0234">DNA repair</keyword>
<keyword evidence="6" id="KW-0560">Oxidoreductase</keyword>
<evidence type="ECO:0000256" key="6">
    <source>
        <dbReference type="ARBA" id="ARBA00023002"/>
    </source>
</evidence>
<sequence>MILSSELCVEQLLPKDGNALLYKRFLDLADADSYLSILNNDVPWKHEPIKLFGKSILQPRLTAYYGNKNYPYSGISMQSQPWTPTLLDIKEKIERISQVQFNAVLLNLYRDGNDSIGWHSDDERELADGSVIASLSLGETRRFIFRRRDDHGNKIERKLNHGDLLIMRDETQKFWQHQVPKTGKK</sequence>
<dbReference type="GO" id="GO:0051213">
    <property type="term" value="F:dioxygenase activity"/>
    <property type="evidence" value="ECO:0007669"/>
    <property type="project" value="UniProtKB-KW"/>
</dbReference>
<dbReference type="PROSITE" id="PS51471">
    <property type="entry name" value="FE2OG_OXY"/>
    <property type="match status" value="1"/>
</dbReference>
<reference evidence="10 11" key="1">
    <citation type="submission" date="2013-01" db="EMBL/GenBank/DDBJ databases">
        <authorList>
            <person name="Bench S."/>
        </authorList>
    </citation>
    <scope>NUCLEOTIDE SEQUENCE [LARGE SCALE GENOMIC DNA]</scope>
    <source>
        <strain evidence="10 11">WH 0402</strain>
    </source>
</reference>
<evidence type="ECO:0000256" key="4">
    <source>
        <dbReference type="ARBA" id="ARBA00022842"/>
    </source>
</evidence>
<proteinExistence type="predicted"/>
<organism evidence="10 11">
    <name type="scientific">Crocosphaera watsonii WH 0402</name>
    <dbReference type="NCBI Taxonomy" id="1284629"/>
    <lineage>
        <taxon>Bacteria</taxon>
        <taxon>Bacillati</taxon>
        <taxon>Cyanobacteriota</taxon>
        <taxon>Cyanophyceae</taxon>
        <taxon>Oscillatoriophycideae</taxon>
        <taxon>Chroococcales</taxon>
        <taxon>Aphanothecaceae</taxon>
        <taxon>Crocosphaera</taxon>
    </lineage>
</organism>
<evidence type="ECO:0000256" key="2">
    <source>
        <dbReference type="ARBA" id="ARBA00022723"/>
    </source>
</evidence>
<evidence type="ECO:0000256" key="8">
    <source>
        <dbReference type="ARBA" id="ARBA00023204"/>
    </source>
</evidence>
<evidence type="ECO:0000256" key="1">
    <source>
        <dbReference type="ARBA" id="ARBA00001954"/>
    </source>
</evidence>
<dbReference type="Proteomes" id="UP000018130">
    <property type="component" value="Unassembled WGS sequence"/>
</dbReference>
<dbReference type="GO" id="GO:0032451">
    <property type="term" value="F:demethylase activity"/>
    <property type="evidence" value="ECO:0007669"/>
    <property type="project" value="UniProtKB-ARBA"/>
</dbReference>
<dbReference type="GO" id="GO:0006307">
    <property type="term" value="P:DNA alkylation repair"/>
    <property type="evidence" value="ECO:0007669"/>
    <property type="project" value="InterPro"/>
</dbReference>
<name>T2JKF6_CROWT</name>
<keyword evidence="7" id="KW-0408">Iron</keyword>
<evidence type="ECO:0000313" key="10">
    <source>
        <dbReference type="EMBL" id="CCQ65549.1"/>
    </source>
</evidence>
<gene>
    <name evidence="10" type="ORF">CWATWH0402_4131</name>
</gene>
<dbReference type="FunFam" id="2.60.120.590:FF:000004">
    <property type="entry name" value="DNA oxidative demethylase ALKBH2"/>
    <property type="match status" value="1"/>
</dbReference>
<evidence type="ECO:0000256" key="3">
    <source>
        <dbReference type="ARBA" id="ARBA00022763"/>
    </source>
</evidence>
<dbReference type="InterPro" id="IPR032854">
    <property type="entry name" value="ALKBH3"/>
</dbReference>
<comment type="cofactor">
    <cofactor evidence="1">
        <name>Fe(2+)</name>
        <dbReference type="ChEBI" id="CHEBI:29033"/>
    </cofactor>
</comment>
<dbReference type="InterPro" id="IPR027450">
    <property type="entry name" value="AlkB-like"/>
</dbReference>
<protein>
    <submittedName>
        <fullName evidence="10">Alkylated DNA repair protein</fullName>
    </submittedName>
</protein>
<dbReference type="PANTHER" id="PTHR31212:SF4">
    <property type="entry name" value="ALPHA-KETOGLUTARATE-DEPENDENT DIOXYGENASE ALKB HOMOLOG 3"/>
    <property type="match status" value="1"/>
</dbReference>
<dbReference type="EMBL" id="CAQN01000212">
    <property type="protein sequence ID" value="CCQ65549.1"/>
    <property type="molecule type" value="Genomic_DNA"/>
</dbReference>
<keyword evidence="4" id="KW-0460">Magnesium</keyword>
<dbReference type="PANTHER" id="PTHR31212">
    <property type="entry name" value="ALPHA-KETOGLUTARATE-DEPENDENT DIOXYGENASE ALKB HOMOLOG 3"/>
    <property type="match status" value="1"/>
</dbReference>
<evidence type="ECO:0000256" key="5">
    <source>
        <dbReference type="ARBA" id="ARBA00022964"/>
    </source>
</evidence>
<comment type="caution">
    <text evidence="10">The sequence shown here is derived from an EMBL/GenBank/DDBJ whole genome shotgun (WGS) entry which is preliminary data.</text>
</comment>
<keyword evidence="5" id="KW-0223">Dioxygenase</keyword>
<accession>T2JKF6</accession>
<dbReference type="GO" id="GO:0140097">
    <property type="term" value="F:catalytic activity, acting on DNA"/>
    <property type="evidence" value="ECO:0007669"/>
    <property type="project" value="UniProtKB-ARBA"/>
</dbReference>
<dbReference type="GO" id="GO:0016787">
    <property type="term" value="F:hydrolase activity"/>
    <property type="evidence" value="ECO:0007669"/>
    <property type="project" value="UniProtKB-ARBA"/>
</dbReference>
<keyword evidence="2" id="KW-0479">Metal-binding</keyword>